<dbReference type="SMART" id="SM00563">
    <property type="entry name" value="PlsC"/>
    <property type="match status" value="1"/>
</dbReference>
<dbReference type="PANTHER" id="PTHR10434">
    <property type="entry name" value="1-ACYL-SN-GLYCEROL-3-PHOSPHATE ACYLTRANSFERASE"/>
    <property type="match status" value="1"/>
</dbReference>
<evidence type="ECO:0000256" key="3">
    <source>
        <dbReference type="ARBA" id="ARBA00023315"/>
    </source>
</evidence>
<keyword evidence="7" id="KW-1185">Reference proteome</keyword>
<dbReference type="PANTHER" id="PTHR10434:SF40">
    <property type="entry name" value="1-ACYL-SN-GLYCEROL-3-PHOSPHATE ACYLTRANSFERASE"/>
    <property type="match status" value="1"/>
</dbReference>
<protein>
    <submittedName>
        <fullName evidence="6">1-acyl-sn-glycerol-3-phosphate acyltransferase</fullName>
    </submittedName>
</protein>
<keyword evidence="2 6" id="KW-0808">Transferase</keyword>
<dbReference type="Pfam" id="PF01553">
    <property type="entry name" value="Acyltransferase"/>
    <property type="match status" value="1"/>
</dbReference>
<dbReference type="SUPFAM" id="SSF69593">
    <property type="entry name" value="Glycerol-3-phosphate (1)-acyltransferase"/>
    <property type="match status" value="1"/>
</dbReference>
<dbReference type="RefSeq" id="WP_110374567.1">
    <property type="nucleotide sequence ID" value="NZ_JAHBRY010000001.1"/>
</dbReference>
<dbReference type="GO" id="GO:0003841">
    <property type="term" value="F:1-acylglycerol-3-phosphate O-acyltransferase activity"/>
    <property type="evidence" value="ECO:0007669"/>
    <property type="project" value="TreeGrafter"/>
</dbReference>
<feature type="transmembrane region" description="Helical" evidence="4">
    <location>
        <begin position="6"/>
        <end position="30"/>
    </location>
</feature>
<sequence length="251" mass="27782">MLVLRSLLFNIAFYANLIARLVLYLPLLALPRPWLMAAVRDWARSSLWLLRVIAGTKAEFRGLDLMPAGGCIIASKHQSLWETFALLTIAKDPVFVLKRELSWLPFFGWYALKARMIPVDRGKGAPALAAMAKRVGEEIAKGRQIIIFPEGTRRPPGAKPAYKYGVVHLYNTLDVPCLPVALNSGLYWPRRQFIKRPGTIIVQCLPPIPPGLSRLAFRDRVAAEIEEASNRLIAEARQTGGTPAPAHAGVA</sequence>
<keyword evidence="4" id="KW-0472">Membrane</keyword>
<keyword evidence="4" id="KW-1133">Transmembrane helix</keyword>
<reference evidence="6 7" key="1">
    <citation type="submission" date="2018-05" db="EMBL/GenBank/DDBJ databases">
        <title>Genomic Encyclopedia of Type Strains, Phase IV (KMG-IV): sequencing the most valuable type-strain genomes for metagenomic binning, comparative biology and taxonomic classification.</title>
        <authorList>
            <person name="Goeker M."/>
        </authorList>
    </citation>
    <scope>NUCLEOTIDE SEQUENCE [LARGE SCALE GENOMIC DNA]</scope>
    <source>
        <strain evidence="6 7">DSM 6462</strain>
    </source>
</reference>
<dbReference type="CDD" id="cd07989">
    <property type="entry name" value="LPLAT_AGPAT-like"/>
    <property type="match status" value="1"/>
</dbReference>
<dbReference type="Proteomes" id="UP000248021">
    <property type="component" value="Unassembled WGS sequence"/>
</dbReference>
<proteinExistence type="predicted"/>
<comment type="caution">
    <text evidence="6">The sequence shown here is derived from an EMBL/GenBank/DDBJ whole genome shotgun (WGS) entry which is preliminary data.</text>
</comment>
<evidence type="ECO:0000256" key="1">
    <source>
        <dbReference type="ARBA" id="ARBA00005189"/>
    </source>
</evidence>
<comment type="pathway">
    <text evidence="1">Lipid metabolism.</text>
</comment>
<evidence type="ECO:0000256" key="4">
    <source>
        <dbReference type="SAM" id="Phobius"/>
    </source>
</evidence>
<feature type="domain" description="Phospholipid/glycerol acyltransferase" evidence="5">
    <location>
        <begin position="71"/>
        <end position="185"/>
    </location>
</feature>
<dbReference type="EMBL" id="QJJK01000004">
    <property type="protein sequence ID" value="PXW60234.1"/>
    <property type="molecule type" value="Genomic_DNA"/>
</dbReference>
<accession>A0A2V3UAE1</accession>
<evidence type="ECO:0000256" key="2">
    <source>
        <dbReference type="ARBA" id="ARBA00022679"/>
    </source>
</evidence>
<evidence type="ECO:0000259" key="5">
    <source>
        <dbReference type="SMART" id="SM00563"/>
    </source>
</evidence>
<dbReference type="AlphaFoldDB" id="A0A2V3UAE1"/>
<name>A0A2V3UAE1_9HYPH</name>
<evidence type="ECO:0000313" key="6">
    <source>
        <dbReference type="EMBL" id="PXW60234.1"/>
    </source>
</evidence>
<keyword evidence="4" id="KW-0812">Transmembrane</keyword>
<dbReference type="InterPro" id="IPR002123">
    <property type="entry name" value="Plipid/glycerol_acylTrfase"/>
</dbReference>
<gene>
    <name evidence="6" type="ORF">C7450_104286</name>
</gene>
<evidence type="ECO:0000313" key="7">
    <source>
        <dbReference type="Proteomes" id="UP000248021"/>
    </source>
</evidence>
<keyword evidence="3 6" id="KW-0012">Acyltransferase</keyword>
<dbReference type="OrthoDB" id="5290997at2"/>
<organism evidence="6 7">
    <name type="scientific">Chelatococcus asaccharovorans</name>
    <dbReference type="NCBI Taxonomy" id="28210"/>
    <lineage>
        <taxon>Bacteria</taxon>
        <taxon>Pseudomonadati</taxon>
        <taxon>Pseudomonadota</taxon>
        <taxon>Alphaproteobacteria</taxon>
        <taxon>Hyphomicrobiales</taxon>
        <taxon>Chelatococcaceae</taxon>
        <taxon>Chelatococcus</taxon>
    </lineage>
</organism>
<dbReference type="GO" id="GO:0006654">
    <property type="term" value="P:phosphatidic acid biosynthetic process"/>
    <property type="evidence" value="ECO:0007669"/>
    <property type="project" value="TreeGrafter"/>
</dbReference>